<evidence type="ECO:0000313" key="1">
    <source>
        <dbReference type="EMBL" id="ACG62908.1"/>
    </source>
</evidence>
<dbReference type="KEGG" id="sez:Sez_1575"/>
<evidence type="ECO:0000313" key="2">
    <source>
        <dbReference type="Proteomes" id="UP000001873"/>
    </source>
</evidence>
<gene>
    <name evidence="1" type="ordered locus">Sez_1575</name>
</gene>
<dbReference type="EMBL" id="CP001129">
    <property type="protein sequence ID" value="ACG62908.1"/>
    <property type="molecule type" value="Genomic_DNA"/>
</dbReference>
<dbReference type="AlphaFoldDB" id="B4U4J1"/>
<proteinExistence type="predicted"/>
<sequence length="49" mass="5831">MSGLIAAQGFFFRKLEQRILVESYRSMPKIWYNNNNYVKELLICTEMIA</sequence>
<organism evidence="1 2">
    <name type="scientific">Streptococcus equi subsp. zooepidemicus (strain MGCS10565)</name>
    <dbReference type="NCBI Taxonomy" id="552526"/>
    <lineage>
        <taxon>Bacteria</taxon>
        <taxon>Bacillati</taxon>
        <taxon>Bacillota</taxon>
        <taxon>Bacilli</taxon>
        <taxon>Lactobacillales</taxon>
        <taxon>Streptococcaceae</taxon>
        <taxon>Streptococcus</taxon>
    </lineage>
</organism>
<accession>B4U4J1</accession>
<name>B4U4J1_STREM</name>
<protein>
    <submittedName>
        <fullName evidence="1">Uncharacterized protein</fullName>
    </submittedName>
</protein>
<dbReference type="HOGENOM" id="CLU_3141038_0_0_9"/>
<reference evidence="1 2" key="1">
    <citation type="journal article" date="2008" name="PLoS ONE">
        <title>Genome sequence of a lancefield group C Streptococcus zooepidemicus strain causing epidemic nephritis: new information about an old disease.</title>
        <authorList>
            <person name="Beres S.B."/>
            <person name="Sesso R."/>
            <person name="Pinto S.W.L."/>
            <person name="Hoe N.P."/>
            <person name="Porcella S.F."/>
            <person name="Deleo F.R."/>
            <person name="Musser J.M."/>
        </authorList>
    </citation>
    <scope>NUCLEOTIDE SEQUENCE [LARGE SCALE GENOMIC DNA]</scope>
    <source>
        <strain evidence="1 2">MGCS10565</strain>
    </source>
</reference>
<dbReference type="Proteomes" id="UP000001873">
    <property type="component" value="Chromosome"/>
</dbReference>